<feature type="compositionally biased region" description="Polar residues" evidence="13">
    <location>
        <begin position="1031"/>
        <end position="1049"/>
    </location>
</feature>
<dbReference type="Gene3D" id="2.60.40.10">
    <property type="entry name" value="Immunoglobulins"/>
    <property type="match status" value="5"/>
</dbReference>
<evidence type="ECO:0000259" key="16">
    <source>
        <dbReference type="PROSITE" id="PS50055"/>
    </source>
</evidence>
<dbReference type="Pfam" id="PF00041">
    <property type="entry name" value="fn3"/>
    <property type="match status" value="4"/>
</dbReference>
<dbReference type="EC" id="3.1.3.48" evidence="2"/>
<dbReference type="PROSITE" id="PS50853">
    <property type="entry name" value="FN3"/>
    <property type="match status" value="5"/>
</dbReference>
<evidence type="ECO:0000256" key="10">
    <source>
        <dbReference type="ARBA" id="ARBA00023180"/>
    </source>
</evidence>
<comment type="subcellular location">
    <subcellularLocation>
        <location evidence="1">Membrane</location>
        <topology evidence="1">Single-pass type I membrane protein</topology>
    </subcellularLocation>
</comment>
<feature type="domain" description="Fibronectin type-III" evidence="19">
    <location>
        <begin position="721"/>
        <end position="813"/>
    </location>
</feature>
<dbReference type="SUPFAM" id="SSF52799">
    <property type="entry name" value="(Phosphotyrosine protein) phosphatases II"/>
    <property type="match status" value="2"/>
</dbReference>
<keyword evidence="20" id="KW-1185">Reference proteome</keyword>
<feature type="domain" description="Fibronectin type-III" evidence="19">
    <location>
        <begin position="215"/>
        <end position="315"/>
    </location>
</feature>
<feature type="domain" description="Fibronectin type-III" evidence="19">
    <location>
        <begin position="621"/>
        <end position="717"/>
    </location>
</feature>
<feature type="domain" description="Tyrosine-protein phosphatase" evidence="16">
    <location>
        <begin position="1093"/>
        <end position="1348"/>
    </location>
</feature>
<dbReference type="SMART" id="SM00060">
    <property type="entry name" value="FN3"/>
    <property type="match status" value="6"/>
</dbReference>
<evidence type="ECO:0000313" key="21">
    <source>
        <dbReference type="RefSeq" id="XP_013398668.2"/>
    </source>
</evidence>
<sequence>MERWMWFHFLIVLRIFACISEIYVPYQCDDGYFGWHCKFQCQCYADGEVCNKTTGSCLSGCAGDNWGPGCLLNSSCYYDCCDDEENGGFKYAGKKYAGKILEGGISTCYLWTNASNQYKLKDVDVPEMNITLARNYCRNSESLPGKKPWCNSIGGFIYCDISKCECPDYRFDGQNNCNKDCRCRDSSEVCNKETGACTSGCSVGWGGTGCQDCTLGEKPSATSTATSLTVSWNTTTCNQSGVPGIQYVLEYAELLGDTWQSIDKSGEDCNTKCEVTVFNLLPDMVYLVRVRIRQDDNQLGPFLEDETTRVKTMCDKPHRFNSSQFHIREVSESNRRVIRVTWNKITDQNWKCQDRREIRIRYKNGTDANEVTQTVAANATYRDFDTAACTDWNIRIKLVNKKDNSGFSKGNTITTSTVVAQVASLTKGSITPMSATIHWSPPRFTGCNITGYNITAFRLQEECSQLSDHQTSTLLSEITTHYTFTKLYPNSQYDISIKAVSGALEGDPQLLQIKTLEAAPSCAPSPESKTADCKKRSVTMMWAELQCDCQNGPIIGYDYSIRPANDSDCVYGTIDNYTSSLSVTIHKLVPFTSYVFRVRAKNNQGGGPWSSEIPVKTLEDVPPKITDIRTNSNATAIEIQWEVPCPAHGVITRYEIKYKQKNADTFSAPINCDSCTDIYWIHKGLQADTDYVVKVSACTKSGCGADSDEYFVRTTEGIPEPPENLTLISATPTTLNVSWLEPWKRNGLIRNYQVSFFPVDLDKNRERVQEVLGDQFHLVIEGLRPSTQYEVQVRAKTYEYGEPVNQTFWTDLPSVTSEIMPMVSISKEAVTPTTVTLSLYPVKYEGPIKYYRVVVEKQSGPLRKRRDIVTFDESTLTGIDNALQKRDTKYIAIQLSYEELDPDSGKEVVVGDGKVYDGYRNPPLVQNQQYKIYTGFLAELPNGNQKSAYQEVQAIDLEGLGNAFTVKDYKSLSLGTAVGIAVAVVVLVFIGLAVFVIVWRRRRQKPKRDSHNIPLTKVHKEKNDVVPASNEAVSASSELHQPPSTQTPVYTKPGIPPKPDQAPLLIQNGNVSNPIRVQDLATFVQDAKNSGLLAEEYESLPSAQTASWDVAKKPENKKKNRYANIVAYDHSRVVLSQLPGNPHSDYINACHMDGYKKPSYFIAAQGAIETTLEDFWRMIWEKDVNTVVMVTNCVEDGRRKCEKYWPDTVQSYGMFTVHLEKAEELAEYTIRTFSLYLTENPKTTRTVTQFHFTSWPDHGVPTYATSVLQFHKRVKIFCAQMPGPVMVHCSAGVGRTGTFILLDIILDQAQEEKTVDILGQLMKMRQQRVNMIQTLDQYLFVYDAVVESAICGDTFIPTDRFSQAFNKLCKINAVTRTAGLEVEYGTLCKISPVLKIADCQDSQLPENSKKNRFPSIIPPDTSRPFLSPRVDGTNYINAVFVDGYRQRNAFIVTQMPLSHTVVDFWRMIWDHDSFSIVMLNEPDEDETCAVYWPADGSSISHGPFTIQHKSSQLVIDDSIRLITLQLSTYNKFKSEDVRTIRLFQFLSWPQGRYEPTNGLALIELLDQVERWQQKTGNKPVTVHCLDGSTKSGVYVTVSCVVDKVKLEQGVDVFHVVKNVRINRPQFIANIEQYDFCYTFAKLYLDSFENYSNFQIR</sequence>
<keyword evidence="5" id="KW-0378">Hydrolase</keyword>
<dbReference type="OrthoDB" id="10253954at2759"/>
<dbReference type="FunFam" id="3.90.190.10:FF:000102">
    <property type="entry name" value="Receptor-type tyrosine-protein phosphatase"/>
    <property type="match status" value="1"/>
</dbReference>
<dbReference type="InterPro" id="IPR057598">
    <property type="entry name" value="Fn3_PTPRU"/>
</dbReference>
<evidence type="ECO:0000256" key="9">
    <source>
        <dbReference type="ARBA" id="ARBA00023157"/>
    </source>
</evidence>
<dbReference type="InterPro" id="IPR050713">
    <property type="entry name" value="RTP_Phos/Ushers"/>
</dbReference>
<feature type="domain" description="Tyrosine-protein phosphatase" evidence="16">
    <location>
        <begin position="1380"/>
        <end position="1643"/>
    </location>
</feature>
<dbReference type="GO" id="GO:0004725">
    <property type="term" value="F:protein tyrosine phosphatase activity"/>
    <property type="evidence" value="ECO:0007669"/>
    <property type="project" value="UniProtKB-EC"/>
</dbReference>
<dbReference type="PANTHER" id="PTHR46957">
    <property type="entry name" value="CYTOKINE RECEPTOR"/>
    <property type="match status" value="1"/>
</dbReference>
<feature type="chain" id="PRO_5015156936" description="protein-tyrosine-phosphatase" evidence="15">
    <location>
        <begin position="23"/>
        <end position="1656"/>
    </location>
</feature>
<dbReference type="InParanoid" id="A0A1S3IKQ3"/>
<dbReference type="PROSITE" id="PS50055">
    <property type="entry name" value="TYR_PHOSPHATASE_PTP"/>
    <property type="match status" value="2"/>
</dbReference>
<dbReference type="CDD" id="cd00063">
    <property type="entry name" value="FN3"/>
    <property type="match status" value="5"/>
</dbReference>
<keyword evidence="4 15" id="KW-0732">Signal</keyword>
<evidence type="ECO:0000256" key="1">
    <source>
        <dbReference type="ARBA" id="ARBA00004479"/>
    </source>
</evidence>
<dbReference type="InterPro" id="IPR016130">
    <property type="entry name" value="Tyr_Pase_AS"/>
</dbReference>
<evidence type="ECO:0000256" key="14">
    <source>
        <dbReference type="SAM" id="Phobius"/>
    </source>
</evidence>
<keyword evidence="7 14" id="KW-1133">Transmembrane helix</keyword>
<dbReference type="SMART" id="SM00194">
    <property type="entry name" value="PTPc"/>
    <property type="match status" value="2"/>
</dbReference>
<feature type="domain" description="Fibronectin type-III" evidence="19">
    <location>
        <begin position="421"/>
        <end position="521"/>
    </location>
</feature>
<evidence type="ECO:0000256" key="13">
    <source>
        <dbReference type="SAM" id="MobiDB-lite"/>
    </source>
</evidence>
<dbReference type="FunFam" id="3.90.190.10:FF:000062">
    <property type="entry name" value="Receptor-type tyrosine-protein phosphatase kappa"/>
    <property type="match status" value="1"/>
</dbReference>
<dbReference type="GeneID" id="106165119"/>
<dbReference type="PROSITE" id="PS50056">
    <property type="entry name" value="TYR_PHOSPHATASE_2"/>
    <property type="match status" value="2"/>
</dbReference>
<keyword evidence="6" id="KW-0904">Protein phosphatase</keyword>
<keyword evidence="9" id="KW-1015">Disulfide bond</keyword>
<comment type="caution">
    <text evidence="12">Lacks conserved residue(s) required for the propagation of feature annotation.</text>
</comment>
<feature type="transmembrane region" description="Helical" evidence="14">
    <location>
        <begin position="974"/>
        <end position="999"/>
    </location>
</feature>
<evidence type="ECO:0000256" key="7">
    <source>
        <dbReference type="ARBA" id="ARBA00022989"/>
    </source>
</evidence>
<dbReference type="RefSeq" id="XP_013398668.2">
    <property type="nucleotide sequence ID" value="XM_013543214.2"/>
</dbReference>
<feature type="domain" description="Tyrosine specific protein phosphatases" evidence="17">
    <location>
        <begin position="1559"/>
        <end position="1634"/>
    </location>
</feature>
<organism evidence="20 21">
    <name type="scientific">Lingula anatina</name>
    <name type="common">Brachiopod</name>
    <name type="synonym">Lingula unguis</name>
    <dbReference type="NCBI Taxonomy" id="7574"/>
    <lineage>
        <taxon>Eukaryota</taxon>
        <taxon>Metazoa</taxon>
        <taxon>Spiralia</taxon>
        <taxon>Lophotrochozoa</taxon>
        <taxon>Brachiopoda</taxon>
        <taxon>Linguliformea</taxon>
        <taxon>Lingulata</taxon>
        <taxon>Lingulida</taxon>
        <taxon>Linguloidea</taxon>
        <taxon>Lingulidae</taxon>
        <taxon>Lingula</taxon>
    </lineage>
</organism>
<evidence type="ECO:0000256" key="11">
    <source>
        <dbReference type="ARBA" id="ARBA00051722"/>
    </source>
</evidence>
<dbReference type="Proteomes" id="UP000085678">
    <property type="component" value="Unplaced"/>
</dbReference>
<dbReference type="PROSITE" id="PS00383">
    <property type="entry name" value="TYR_PHOSPHATASE_1"/>
    <property type="match status" value="1"/>
</dbReference>
<evidence type="ECO:0000259" key="18">
    <source>
        <dbReference type="PROSITE" id="PS50070"/>
    </source>
</evidence>
<feature type="region of interest" description="Disordered" evidence="13">
    <location>
        <begin position="1029"/>
        <end position="1049"/>
    </location>
</feature>
<keyword evidence="8 14" id="KW-0472">Membrane</keyword>
<dbReference type="InterPro" id="IPR013783">
    <property type="entry name" value="Ig-like_fold"/>
</dbReference>
<evidence type="ECO:0000256" key="6">
    <source>
        <dbReference type="ARBA" id="ARBA00022912"/>
    </source>
</evidence>
<evidence type="ECO:0000256" key="8">
    <source>
        <dbReference type="ARBA" id="ARBA00023136"/>
    </source>
</evidence>
<dbReference type="InterPro" id="IPR000001">
    <property type="entry name" value="Kringle"/>
</dbReference>
<dbReference type="InterPro" id="IPR003961">
    <property type="entry name" value="FN3_dom"/>
</dbReference>
<dbReference type="PRINTS" id="PR00700">
    <property type="entry name" value="PRTYPHPHTASE"/>
</dbReference>
<evidence type="ECO:0000259" key="17">
    <source>
        <dbReference type="PROSITE" id="PS50056"/>
    </source>
</evidence>
<feature type="domain" description="Kringle" evidence="18">
    <location>
        <begin position="107"/>
        <end position="164"/>
    </location>
</feature>
<feature type="domain" description="Tyrosine specific protein phosphatases" evidence="17">
    <location>
        <begin position="1268"/>
        <end position="1339"/>
    </location>
</feature>
<evidence type="ECO:0000256" key="2">
    <source>
        <dbReference type="ARBA" id="ARBA00013064"/>
    </source>
</evidence>
<dbReference type="InterPro" id="IPR029021">
    <property type="entry name" value="Prot-tyrosine_phosphatase-like"/>
</dbReference>
<feature type="domain" description="Fibronectin type-III" evidence="19">
    <location>
        <begin position="523"/>
        <end position="620"/>
    </location>
</feature>
<evidence type="ECO:0000259" key="19">
    <source>
        <dbReference type="PROSITE" id="PS50853"/>
    </source>
</evidence>
<evidence type="ECO:0000256" key="15">
    <source>
        <dbReference type="SAM" id="SignalP"/>
    </source>
</evidence>
<keyword evidence="12" id="KW-0420">Kringle</keyword>
<dbReference type="PANTHER" id="PTHR46957:SF6">
    <property type="entry name" value="PROTEIN-TYROSINE-PHOSPHATASE"/>
    <property type="match status" value="1"/>
</dbReference>
<keyword evidence="3 14" id="KW-0812">Transmembrane</keyword>
<dbReference type="Gene3D" id="3.90.190.10">
    <property type="entry name" value="Protein tyrosine phosphatase superfamily"/>
    <property type="match status" value="2"/>
</dbReference>
<dbReference type="PROSITE" id="PS50070">
    <property type="entry name" value="KRINGLE_2"/>
    <property type="match status" value="1"/>
</dbReference>
<reference evidence="21" key="1">
    <citation type="submission" date="2025-08" db="UniProtKB">
        <authorList>
            <consortium name="RefSeq"/>
        </authorList>
    </citation>
    <scope>IDENTIFICATION</scope>
    <source>
        <tissue evidence="21">Gonads</tissue>
    </source>
</reference>
<dbReference type="InterPro" id="IPR013806">
    <property type="entry name" value="Kringle-like"/>
</dbReference>
<name>A0A1S3IKQ3_LINAN</name>
<gene>
    <name evidence="21" type="primary">LOC106165119</name>
</gene>
<dbReference type="KEGG" id="lak:106165119"/>
<dbReference type="SUPFAM" id="SSF49265">
    <property type="entry name" value="Fibronectin type III"/>
    <property type="match status" value="3"/>
</dbReference>
<feature type="signal peptide" evidence="15">
    <location>
        <begin position="1"/>
        <end position="22"/>
    </location>
</feature>
<dbReference type="SUPFAM" id="SSF57440">
    <property type="entry name" value="Kringle-like"/>
    <property type="match status" value="1"/>
</dbReference>
<comment type="catalytic activity">
    <reaction evidence="11">
        <text>O-phospho-L-tyrosyl-[protein] + H2O = L-tyrosyl-[protein] + phosphate</text>
        <dbReference type="Rhea" id="RHEA:10684"/>
        <dbReference type="Rhea" id="RHEA-COMP:10136"/>
        <dbReference type="Rhea" id="RHEA-COMP:20101"/>
        <dbReference type="ChEBI" id="CHEBI:15377"/>
        <dbReference type="ChEBI" id="CHEBI:43474"/>
        <dbReference type="ChEBI" id="CHEBI:46858"/>
        <dbReference type="ChEBI" id="CHEBI:61978"/>
        <dbReference type="EC" id="3.1.3.48"/>
    </reaction>
</comment>
<dbReference type="InterPro" id="IPR036116">
    <property type="entry name" value="FN3_sf"/>
</dbReference>
<dbReference type="InterPro" id="IPR000242">
    <property type="entry name" value="PTP_cat"/>
</dbReference>
<proteinExistence type="predicted"/>
<dbReference type="SMART" id="SM00404">
    <property type="entry name" value="PTPc_motif"/>
    <property type="match status" value="2"/>
</dbReference>
<keyword evidence="10" id="KW-0325">Glycoprotein</keyword>
<dbReference type="Pfam" id="PF00102">
    <property type="entry name" value="Y_phosphatase"/>
    <property type="match status" value="2"/>
</dbReference>
<evidence type="ECO:0000256" key="4">
    <source>
        <dbReference type="ARBA" id="ARBA00022729"/>
    </source>
</evidence>
<dbReference type="STRING" id="7574.A0A1S3IKQ3"/>
<evidence type="ECO:0000313" key="20">
    <source>
        <dbReference type="Proteomes" id="UP000085678"/>
    </source>
</evidence>
<dbReference type="GO" id="GO:0016020">
    <property type="term" value="C:membrane"/>
    <property type="evidence" value="ECO:0007669"/>
    <property type="project" value="UniProtKB-SubCell"/>
</dbReference>
<evidence type="ECO:0000256" key="12">
    <source>
        <dbReference type="PROSITE-ProRule" id="PRU00121"/>
    </source>
</evidence>
<evidence type="ECO:0000256" key="3">
    <source>
        <dbReference type="ARBA" id="ARBA00022692"/>
    </source>
</evidence>
<evidence type="ECO:0000256" key="5">
    <source>
        <dbReference type="ARBA" id="ARBA00022801"/>
    </source>
</evidence>
<accession>A0A1S3IKQ3</accession>
<dbReference type="InterPro" id="IPR000387">
    <property type="entry name" value="Tyr_Pase_dom"/>
</dbReference>
<protein>
    <recommendedName>
        <fullName evidence="2">protein-tyrosine-phosphatase</fullName>
        <ecNumber evidence="2">3.1.3.48</ecNumber>
    </recommendedName>
</protein>
<dbReference type="Pfam" id="PF23144">
    <property type="entry name" value="Fn3_PTPRU"/>
    <property type="match status" value="1"/>
</dbReference>
<dbReference type="InterPro" id="IPR003595">
    <property type="entry name" value="Tyr_Pase_cat"/>
</dbReference>
<keyword evidence="21" id="KW-0675">Receptor</keyword>